<dbReference type="EMBL" id="CP133616">
    <property type="protein sequence ID" value="WMV31105.1"/>
    <property type="molecule type" value="Genomic_DNA"/>
</dbReference>
<reference evidence="2" key="1">
    <citation type="submission" date="2023-08" db="EMBL/GenBank/DDBJ databases">
        <title>A de novo genome assembly of Solanum verrucosum Schlechtendal, a Mexican diploid species geographically isolated from the other diploid A-genome species in potato relatives.</title>
        <authorList>
            <person name="Hosaka K."/>
        </authorList>
    </citation>
    <scope>NUCLEOTIDE SEQUENCE</scope>
    <source>
        <tissue evidence="2">Young leaves</tissue>
    </source>
</reference>
<dbReference type="PANTHER" id="PTHR33499:SF26">
    <property type="entry name" value="DUF4216 DOMAIN-CONTAINING PROTEIN"/>
    <property type="match status" value="1"/>
</dbReference>
<keyword evidence="1" id="KW-0175">Coiled coil</keyword>
<organism evidence="2 3">
    <name type="scientific">Solanum verrucosum</name>
    <dbReference type="NCBI Taxonomy" id="315347"/>
    <lineage>
        <taxon>Eukaryota</taxon>
        <taxon>Viridiplantae</taxon>
        <taxon>Streptophyta</taxon>
        <taxon>Embryophyta</taxon>
        <taxon>Tracheophyta</taxon>
        <taxon>Spermatophyta</taxon>
        <taxon>Magnoliopsida</taxon>
        <taxon>eudicotyledons</taxon>
        <taxon>Gunneridae</taxon>
        <taxon>Pentapetalae</taxon>
        <taxon>asterids</taxon>
        <taxon>lamiids</taxon>
        <taxon>Solanales</taxon>
        <taxon>Solanaceae</taxon>
        <taxon>Solanoideae</taxon>
        <taxon>Solaneae</taxon>
        <taxon>Solanum</taxon>
    </lineage>
</organism>
<keyword evidence="3" id="KW-1185">Reference proteome</keyword>
<accession>A0AAF0TYG6</accession>
<dbReference type="PANTHER" id="PTHR33499">
    <property type="entry name" value="OS12G0282400 PROTEIN-RELATED"/>
    <property type="match status" value="1"/>
</dbReference>
<evidence type="ECO:0000256" key="1">
    <source>
        <dbReference type="SAM" id="Coils"/>
    </source>
</evidence>
<dbReference type="Proteomes" id="UP001234989">
    <property type="component" value="Chromosome 5"/>
</dbReference>
<sequence>MHRIQYLELNNYKTQGVYDTTHLKNARLEGGGDGVHVGIMGMNYSTQGLNDTPHLKIVRLIGFIRNYGHDYSTQRPSWGGKDGNPPDLATIFFETRKKCNKLVEPKAIEKYVHLAQLEEMFQADLPLPTIEIVEKCCGPQTRSHVFGFGGGVKEKDLKGETSSQAEFLSALRSTREDIKSLNEENKSLNEENKSLNDRLSIIEDEMKKIMKMKEFFTAQQSYVPPITSSFSTE</sequence>
<proteinExistence type="predicted"/>
<gene>
    <name evidence="2" type="ORF">MTR67_024490</name>
</gene>
<evidence type="ECO:0000313" key="2">
    <source>
        <dbReference type="EMBL" id="WMV31105.1"/>
    </source>
</evidence>
<evidence type="ECO:0000313" key="3">
    <source>
        <dbReference type="Proteomes" id="UP001234989"/>
    </source>
</evidence>
<name>A0AAF0TYG6_SOLVR</name>
<feature type="coiled-coil region" evidence="1">
    <location>
        <begin position="171"/>
        <end position="212"/>
    </location>
</feature>
<dbReference type="AlphaFoldDB" id="A0AAF0TYG6"/>
<protein>
    <submittedName>
        <fullName evidence="2">Uncharacterized protein</fullName>
    </submittedName>
</protein>